<gene>
    <name evidence="5" type="ORF">Csa_1G071880</name>
</gene>
<reference evidence="5 6" key="4">
    <citation type="journal article" date="2011" name="BMC Genomics">
        <title>RNA-Seq improves annotation of protein-coding genes in the cucumber genome.</title>
        <authorList>
            <person name="Li Z."/>
            <person name="Zhang Z."/>
            <person name="Yan P."/>
            <person name="Huang S."/>
            <person name="Fei Z."/>
            <person name="Lin K."/>
        </authorList>
    </citation>
    <scope>NUCLEOTIDE SEQUENCE [LARGE SCALE GENOMIC DNA]</scope>
    <source>
        <strain evidence="6">cv. 9930</strain>
    </source>
</reference>
<dbReference type="Gene3D" id="1.25.10.10">
    <property type="entry name" value="Leucine-rich Repeat Variant"/>
    <property type="match status" value="1"/>
</dbReference>
<keyword evidence="6" id="KW-1185">Reference proteome</keyword>
<feature type="domain" description="U-box" evidence="4">
    <location>
        <begin position="268"/>
        <end position="462"/>
    </location>
</feature>
<dbReference type="InterPro" id="IPR058678">
    <property type="entry name" value="ARM_PUB"/>
</dbReference>
<accession>A0A0A0LRT3</accession>
<evidence type="ECO:0000313" key="5">
    <source>
        <dbReference type="EMBL" id="KGN64625.1"/>
    </source>
</evidence>
<dbReference type="Gramene" id="KGN64625">
    <property type="protein sequence ID" value="KGN64625"/>
    <property type="gene ID" value="Csa_1G071880"/>
</dbReference>
<dbReference type="OrthoDB" id="7537227at2759"/>
<evidence type="ECO:0000256" key="1">
    <source>
        <dbReference type="ARBA" id="ARBA00022737"/>
    </source>
</evidence>
<reference evidence="5 6" key="1">
    <citation type="journal article" date="2009" name="Nat. Genet.">
        <title>The genome of the cucumber, Cucumis sativus L.</title>
        <authorList>
            <person name="Huang S."/>
            <person name="Li R."/>
            <person name="Zhang Z."/>
            <person name="Li L."/>
            <person name="Gu X."/>
            <person name="Fan W."/>
            <person name="Lucas W.J."/>
            <person name="Wang X."/>
            <person name="Xie B."/>
            <person name="Ni P."/>
            <person name="Ren Y."/>
            <person name="Zhu H."/>
            <person name="Li J."/>
            <person name="Lin K."/>
            <person name="Jin W."/>
            <person name="Fei Z."/>
            <person name="Li G."/>
            <person name="Staub J."/>
            <person name="Kilian A."/>
            <person name="van der Vossen E.A."/>
            <person name="Wu Y."/>
            <person name="Guo J."/>
            <person name="He J."/>
            <person name="Jia Z."/>
            <person name="Ren Y."/>
            <person name="Tian G."/>
            <person name="Lu Y."/>
            <person name="Ruan J."/>
            <person name="Qian W."/>
            <person name="Wang M."/>
            <person name="Huang Q."/>
            <person name="Li B."/>
            <person name="Xuan Z."/>
            <person name="Cao J."/>
            <person name="Asan"/>
            <person name="Wu Z."/>
            <person name="Zhang J."/>
            <person name="Cai Q."/>
            <person name="Bai Y."/>
            <person name="Zhao B."/>
            <person name="Han Y."/>
            <person name="Li Y."/>
            <person name="Li X."/>
            <person name="Wang S."/>
            <person name="Shi Q."/>
            <person name="Liu S."/>
            <person name="Cho W.K."/>
            <person name="Kim J.Y."/>
            <person name="Xu Y."/>
            <person name="Heller-Uszynska K."/>
            <person name="Miao H."/>
            <person name="Cheng Z."/>
            <person name="Zhang S."/>
            <person name="Wu J."/>
            <person name="Yang Y."/>
            <person name="Kang H."/>
            <person name="Li M."/>
            <person name="Liang H."/>
            <person name="Ren X."/>
            <person name="Shi Z."/>
            <person name="Wen M."/>
            <person name="Jian M."/>
            <person name="Yang H."/>
            <person name="Zhang G."/>
            <person name="Yang Z."/>
            <person name="Chen R."/>
            <person name="Liu S."/>
            <person name="Li J."/>
            <person name="Ma L."/>
            <person name="Liu H."/>
            <person name="Zhou Y."/>
            <person name="Zhao J."/>
            <person name="Fang X."/>
            <person name="Li G."/>
            <person name="Fang L."/>
            <person name="Li Y."/>
            <person name="Liu D."/>
            <person name="Zheng H."/>
            <person name="Zhang Y."/>
            <person name="Qin N."/>
            <person name="Li Z."/>
            <person name="Yang G."/>
            <person name="Yang S."/>
            <person name="Bolund L."/>
            <person name="Kristiansen K."/>
            <person name="Zheng H."/>
            <person name="Li S."/>
            <person name="Zhang X."/>
            <person name="Yang H."/>
            <person name="Wang J."/>
            <person name="Sun R."/>
            <person name="Zhang B."/>
            <person name="Jiang S."/>
            <person name="Wang J."/>
            <person name="Du Y."/>
            <person name="Li S."/>
        </authorList>
    </citation>
    <scope>NUCLEOTIDE SEQUENCE [LARGE SCALE GENOMIC DNA]</scope>
    <source>
        <strain evidence="6">cv. 9930</strain>
    </source>
</reference>
<dbReference type="Pfam" id="PF23005">
    <property type="entry name" value="DUF7032"/>
    <property type="match status" value="1"/>
</dbReference>
<dbReference type="InterPro" id="IPR011989">
    <property type="entry name" value="ARM-like"/>
</dbReference>
<protein>
    <submittedName>
        <fullName evidence="5">Uncharacterized protein</fullName>
    </submittedName>
</protein>
<dbReference type="InterPro" id="IPR016024">
    <property type="entry name" value="ARM-type_fold"/>
</dbReference>
<dbReference type="PANTHER" id="PTHR46043:SF5">
    <property type="entry name" value="ARM REPEAT SUPERFAMILY PROTEIN"/>
    <property type="match status" value="1"/>
</dbReference>
<reference evidence="5 6" key="2">
    <citation type="journal article" date="2009" name="PLoS ONE">
        <title>An integrated genetic and cytogenetic map of the cucumber genome.</title>
        <authorList>
            <person name="Ren Y."/>
            <person name="Zhang Z."/>
            <person name="Liu J."/>
            <person name="Staub J.E."/>
            <person name="Han Y."/>
            <person name="Cheng Z."/>
            <person name="Li X."/>
            <person name="Lu J."/>
            <person name="Miao H."/>
            <person name="Kang H."/>
            <person name="Xie B."/>
            <person name="Gu X."/>
            <person name="Wang X."/>
            <person name="Du Y."/>
            <person name="Jin W."/>
            <person name="Huang S."/>
        </authorList>
    </citation>
    <scope>NUCLEOTIDE SEQUENCE [LARGE SCALE GENOMIC DNA]</scope>
    <source>
        <strain evidence="6">cv. 9930</strain>
    </source>
</reference>
<dbReference type="EMBL" id="CM002922">
    <property type="protein sequence ID" value="KGN64625.1"/>
    <property type="molecule type" value="Genomic_DNA"/>
</dbReference>
<dbReference type="PROSITE" id="PS50176">
    <property type="entry name" value="ARM_REPEAT"/>
    <property type="match status" value="1"/>
</dbReference>
<dbReference type="Proteomes" id="UP000029981">
    <property type="component" value="Chromosome 1"/>
</dbReference>
<proteinExistence type="predicted"/>
<evidence type="ECO:0000256" key="2">
    <source>
        <dbReference type="PROSITE-ProRule" id="PRU00259"/>
    </source>
</evidence>
<evidence type="ECO:0000259" key="3">
    <source>
        <dbReference type="Pfam" id="PF23005"/>
    </source>
</evidence>
<dbReference type="InterPro" id="IPR000225">
    <property type="entry name" value="Armadillo"/>
</dbReference>
<keyword evidence="1" id="KW-0677">Repeat</keyword>
<dbReference type="AlphaFoldDB" id="A0A0A0LRT3"/>
<reference evidence="5 6" key="3">
    <citation type="journal article" date="2010" name="BMC Genomics">
        <title>Transcriptome sequencing and comparative analysis of cucumber flowers with different sex types.</title>
        <authorList>
            <person name="Guo S."/>
            <person name="Zheng Y."/>
            <person name="Joung J.G."/>
            <person name="Liu S."/>
            <person name="Zhang Z."/>
            <person name="Crasta O.R."/>
            <person name="Sobral B.W."/>
            <person name="Xu Y."/>
            <person name="Huang S."/>
            <person name="Fei Z."/>
        </authorList>
    </citation>
    <scope>NUCLEOTIDE SEQUENCE [LARGE SCALE GENOMIC DNA]</scope>
    <source>
        <strain evidence="6">cv. 9930</strain>
    </source>
</reference>
<feature type="domain" description="DUF7032" evidence="3">
    <location>
        <begin position="29"/>
        <end position="137"/>
    </location>
</feature>
<dbReference type="PANTHER" id="PTHR46043">
    <property type="entry name" value="ARM REPEAT SUPERFAMILY PROTEIN"/>
    <property type="match status" value="1"/>
</dbReference>
<dbReference type="eggNOG" id="KOG0167">
    <property type="taxonomic scope" value="Eukaryota"/>
</dbReference>
<name>A0A0A0LRT3_CUCSA</name>
<sequence length="580" mass="63888">MREERGPRSAETDPFKSPDFSLNTPTLRQLILLISSLISLSHSVKVFASKWKLIRDKLEELNSGLIAADNCDSDENPAISDLIRKLILTATECNDLARRCVDLSFSGKLLMQSDLDVICAKFDRHAKKLSDIYTAGILSQGFAIVVSRPGLGACKDDMRFYVRDIVTRMKIGCSDLKRQALVNLLAAVTEDEKYVKVIIEIGEIVNLLVNFLGSPETELQEAALKVLHIISGFDSYKAVLVGSGVIAPLIRVMECGSEVGKNIAARCLLKFTENSENAWSVSAHGGVTALLKICSNADSKAELISPACGVLSNLVGVEEIKRFMIEEGAISTFISLSQSRDEAVQISSIVFLQNIAYGDESVNRLLVKEGGIRALVRVMDPKSSSSSKTLEVTMRAIENLCFSSVSNVNTLINYGFMDNLLYFLRDGEVSLQEVALKVAVRLCGTSEEAKKTMGDGGFMPEFIKFLGAKSYEVREMAAEALSGMVMIPKNRKRFAQDNRNIEMLLQMLDTEEGNSGNKRFLFSILNSLTGSSSGRRKIVNSGYMKNIEKLAEAEVYDAKKLVRKLSTNKFRSLLNGIWNS</sequence>
<organism evidence="5 6">
    <name type="scientific">Cucumis sativus</name>
    <name type="common">Cucumber</name>
    <dbReference type="NCBI Taxonomy" id="3659"/>
    <lineage>
        <taxon>Eukaryota</taxon>
        <taxon>Viridiplantae</taxon>
        <taxon>Streptophyta</taxon>
        <taxon>Embryophyta</taxon>
        <taxon>Tracheophyta</taxon>
        <taxon>Spermatophyta</taxon>
        <taxon>Magnoliopsida</taxon>
        <taxon>eudicotyledons</taxon>
        <taxon>Gunneridae</taxon>
        <taxon>Pentapetalae</taxon>
        <taxon>rosids</taxon>
        <taxon>fabids</taxon>
        <taxon>Cucurbitales</taxon>
        <taxon>Cucurbitaceae</taxon>
        <taxon>Benincaseae</taxon>
        <taxon>Cucumis</taxon>
    </lineage>
</organism>
<dbReference type="Pfam" id="PF25598">
    <property type="entry name" value="ARM_PUB"/>
    <property type="match status" value="1"/>
</dbReference>
<dbReference type="SMART" id="SM00185">
    <property type="entry name" value="ARM"/>
    <property type="match status" value="6"/>
</dbReference>
<dbReference type="SUPFAM" id="SSF48371">
    <property type="entry name" value="ARM repeat"/>
    <property type="match status" value="1"/>
</dbReference>
<evidence type="ECO:0000259" key="4">
    <source>
        <dbReference type="Pfam" id="PF25598"/>
    </source>
</evidence>
<evidence type="ECO:0000313" key="6">
    <source>
        <dbReference type="Proteomes" id="UP000029981"/>
    </source>
</evidence>
<dbReference type="KEGG" id="csv:101214844"/>
<dbReference type="InterPro" id="IPR054296">
    <property type="entry name" value="DUF7032"/>
</dbReference>
<dbReference type="OMA" id="SRDDMKF"/>
<feature type="repeat" description="ARM" evidence="2">
    <location>
        <begin position="285"/>
        <end position="329"/>
    </location>
</feature>